<feature type="compositionally biased region" description="Polar residues" evidence="1">
    <location>
        <begin position="219"/>
        <end position="238"/>
    </location>
</feature>
<feature type="compositionally biased region" description="Low complexity" evidence="1">
    <location>
        <begin position="313"/>
        <end position="324"/>
    </location>
</feature>
<dbReference type="Proteomes" id="UP000288859">
    <property type="component" value="Unassembled WGS sequence"/>
</dbReference>
<feature type="region of interest" description="Disordered" evidence="1">
    <location>
        <begin position="213"/>
        <end position="238"/>
    </location>
</feature>
<dbReference type="AlphaFoldDB" id="A0A438N0L0"/>
<sequence length="621" mass="68492">MHQVMSLTSTPDCVFRPEEQALKMLFPDASEESNSFDEFFNEDMYKLDTGSNDGIEQEILYDDLFSAEAFSPDKFSLPAYESSPKFEHAPIQPWRKGVWCLKQSQQSAPLHVQKTRRPETKRTEANQTINFLHSPQQTSASQPYNVPISQTKRHGTTPNPAALHSLNFSHPPFSREATLSPSPMYSQLVGNLDSSTSTWQQDFQNFSLRQFSEEPLQSPGKSPVQQRRQPTVPCSTSLGLVSRPQDIDLTYSMGYDNFAGDYAPPNFPEAIDPVLLDSIQAGHIQASVGTYTQETRVQQAHYKQERIGVVQSPLSDSLPSSTSSNHTLGTMSYASNTSGSDQSQCLFSPTTMPIHPPLPALAPEEAYPALSAPKPTRVPHQLLQQQPEDQLRVSATYSGTELMGNSMLYEQHVNYCAVPSNNNVMVSSIGPSFQPTSMNQKAPGSLATYPKLPPPSSYVFPDGSPFTPRKQRRSPSRTPSPPLSPTNLSTRRNPQRSPGRIVTEHGQTRRKSIHKAGPIRDSASQEPMPSPRARSQSRPPRTPRTPKTPAVSGGLSIDFVNFTPRDSAKLLNDVAPSGSSKTRARRELEAKEKRKKLSEAALKAVQIAGGDVSAFEKAIFT</sequence>
<dbReference type="VEuPathDB" id="FungiDB:PV10_03206"/>
<feature type="region of interest" description="Disordered" evidence="1">
    <location>
        <begin position="436"/>
        <end position="554"/>
    </location>
</feature>
<organism evidence="2 3">
    <name type="scientific">Exophiala mesophila</name>
    <name type="common">Black yeast-like fungus</name>
    <dbReference type="NCBI Taxonomy" id="212818"/>
    <lineage>
        <taxon>Eukaryota</taxon>
        <taxon>Fungi</taxon>
        <taxon>Dikarya</taxon>
        <taxon>Ascomycota</taxon>
        <taxon>Pezizomycotina</taxon>
        <taxon>Eurotiomycetes</taxon>
        <taxon>Chaetothyriomycetidae</taxon>
        <taxon>Chaetothyriales</taxon>
        <taxon>Herpotrichiellaceae</taxon>
        <taxon>Exophiala</taxon>
    </lineage>
</organism>
<protein>
    <submittedName>
        <fullName evidence="2">Uncharacterized protein</fullName>
    </submittedName>
</protein>
<comment type="caution">
    <text evidence="2">The sequence shown here is derived from an EMBL/GenBank/DDBJ whole genome shotgun (WGS) entry which is preliminary data.</text>
</comment>
<name>A0A438N0L0_EXOME</name>
<evidence type="ECO:0000313" key="3">
    <source>
        <dbReference type="Proteomes" id="UP000288859"/>
    </source>
</evidence>
<gene>
    <name evidence="2" type="ORF">B0A52_07234</name>
</gene>
<evidence type="ECO:0000256" key="1">
    <source>
        <dbReference type="SAM" id="MobiDB-lite"/>
    </source>
</evidence>
<feature type="region of interest" description="Disordered" evidence="1">
    <location>
        <begin position="313"/>
        <end position="351"/>
    </location>
</feature>
<proteinExistence type="predicted"/>
<feature type="compositionally biased region" description="Polar residues" evidence="1">
    <location>
        <begin position="325"/>
        <end position="351"/>
    </location>
</feature>
<dbReference type="EMBL" id="NAJM01000031">
    <property type="protein sequence ID" value="RVX69258.1"/>
    <property type="molecule type" value="Genomic_DNA"/>
</dbReference>
<dbReference type="OrthoDB" id="2575228at2759"/>
<evidence type="ECO:0000313" key="2">
    <source>
        <dbReference type="EMBL" id="RVX69258.1"/>
    </source>
</evidence>
<feature type="compositionally biased region" description="Low complexity" evidence="1">
    <location>
        <begin position="531"/>
        <end position="549"/>
    </location>
</feature>
<reference evidence="2 3" key="1">
    <citation type="submission" date="2017-03" db="EMBL/GenBank/DDBJ databases">
        <title>Genomes of endolithic fungi from Antarctica.</title>
        <authorList>
            <person name="Coleine C."/>
            <person name="Masonjones S."/>
            <person name="Stajich J.E."/>
        </authorList>
    </citation>
    <scope>NUCLEOTIDE SEQUENCE [LARGE SCALE GENOMIC DNA]</scope>
    <source>
        <strain evidence="2 3">CCFEE 6314</strain>
    </source>
</reference>
<accession>A0A438N0L0</accession>